<dbReference type="PANTHER" id="PTHR44688">
    <property type="entry name" value="DNA-BINDING TRANSCRIPTIONAL ACTIVATOR DEVR_DOSR"/>
    <property type="match status" value="1"/>
</dbReference>
<dbReference type="SMART" id="SM00421">
    <property type="entry name" value="HTH_LUXR"/>
    <property type="match status" value="1"/>
</dbReference>
<dbReference type="CDD" id="cd06170">
    <property type="entry name" value="LuxR_C_like"/>
    <property type="match status" value="1"/>
</dbReference>
<accession>A0ABW1CNL9</accession>
<dbReference type="PROSITE" id="PS50043">
    <property type="entry name" value="HTH_LUXR_2"/>
    <property type="match status" value="1"/>
</dbReference>
<proteinExistence type="predicted"/>
<sequence length="146" mass="15799">MLAPEAALEITQPFERARTELLYGQWLRRSRGKAVAATYLTRALDALDLLGARPWAAHARAELEATGAKPPQESRSTRTSLTTQELRIVCLAADGLSNKEIAAQMILSPRTVGYHLYKAYPKLGVTSRAQLPTLNLGAVGVSTGRG</sequence>
<comment type="caution">
    <text evidence="5">The sequence shown here is derived from an EMBL/GenBank/DDBJ whole genome shotgun (WGS) entry which is preliminary data.</text>
</comment>
<evidence type="ECO:0000313" key="6">
    <source>
        <dbReference type="Proteomes" id="UP001596058"/>
    </source>
</evidence>
<reference evidence="6" key="1">
    <citation type="journal article" date="2019" name="Int. J. Syst. Evol. Microbiol.">
        <title>The Global Catalogue of Microorganisms (GCM) 10K type strain sequencing project: providing services to taxonomists for standard genome sequencing and annotation.</title>
        <authorList>
            <consortium name="The Broad Institute Genomics Platform"/>
            <consortium name="The Broad Institute Genome Sequencing Center for Infectious Disease"/>
            <person name="Wu L."/>
            <person name="Ma J."/>
        </authorList>
    </citation>
    <scope>NUCLEOTIDE SEQUENCE [LARGE SCALE GENOMIC DNA]</scope>
    <source>
        <strain evidence="6">CCUG 53903</strain>
    </source>
</reference>
<dbReference type="Pfam" id="PF00196">
    <property type="entry name" value="GerE"/>
    <property type="match status" value="1"/>
</dbReference>
<dbReference type="PANTHER" id="PTHR44688:SF16">
    <property type="entry name" value="DNA-BINDING TRANSCRIPTIONAL ACTIVATOR DEVR_DOSR"/>
    <property type="match status" value="1"/>
</dbReference>
<gene>
    <name evidence="5" type="ORF">ACFPZ3_20590</name>
</gene>
<dbReference type="EMBL" id="JBHSPA010000024">
    <property type="protein sequence ID" value="MFC5826270.1"/>
    <property type="molecule type" value="Genomic_DNA"/>
</dbReference>
<dbReference type="InterPro" id="IPR016032">
    <property type="entry name" value="Sig_transdc_resp-reg_C-effctor"/>
</dbReference>
<keyword evidence="6" id="KW-1185">Reference proteome</keyword>
<protein>
    <submittedName>
        <fullName evidence="5">Response regulator transcription factor</fullName>
    </submittedName>
</protein>
<dbReference type="InterPro" id="IPR000792">
    <property type="entry name" value="Tscrpt_reg_LuxR_C"/>
</dbReference>
<keyword evidence="2" id="KW-0238">DNA-binding</keyword>
<keyword evidence="1" id="KW-0805">Transcription regulation</keyword>
<feature type="domain" description="HTH luxR-type" evidence="4">
    <location>
        <begin position="74"/>
        <end position="144"/>
    </location>
</feature>
<name>A0ABW1CNL9_9ACTN</name>
<evidence type="ECO:0000256" key="3">
    <source>
        <dbReference type="ARBA" id="ARBA00023163"/>
    </source>
</evidence>
<dbReference type="RefSeq" id="WP_379515786.1">
    <property type="nucleotide sequence ID" value="NZ_JBHSPA010000024.1"/>
</dbReference>
<evidence type="ECO:0000256" key="1">
    <source>
        <dbReference type="ARBA" id="ARBA00023015"/>
    </source>
</evidence>
<evidence type="ECO:0000256" key="2">
    <source>
        <dbReference type="ARBA" id="ARBA00023125"/>
    </source>
</evidence>
<dbReference type="InterPro" id="IPR036388">
    <property type="entry name" value="WH-like_DNA-bd_sf"/>
</dbReference>
<dbReference type="Proteomes" id="UP001596058">
    <property type="component" value="Unassembled WGS sequence"/>
</dbReference>
<keyword evidence="3" id="KW-0804">Transcription</keyword>
<organism evidence="5 6">
    <name type="scientific">Nonomuraea insulae</name>
    <dbReference type="NCBI Taxonomy" id="1616787"/>
    <lineage>
        <taxon>Bacteria</taxon>
        <taxon>Bacillati</taxon>
        <taxon>Actinomycetota</taxon>
        <taxon>Actinomycetes</taxon>
        <taxon>Streptosporangiales</taxon>
        <taxon>Streptosporangiaceae</taxon>
        <taxon>Nonomuraea</taxon>
    </lineage>
</organism>
<dbReference type="PRINTS" id="PR00038">
    <property type="entry name" value="HTHLUXR"/>
</dbReference>
<evidence type="ECO:0000259" key="4">
    <source>
        <dbReference type="PROSITE" id="PS50043"/>
    </source>
</evidence>
<dbReference type="Gene3D" id="1.10.10.10">
    <property type="entry name" value="Winged helix-like DNA-binding domain superfamily/Winged helix DNA-binding domain"/>
    <property type="match status" value="1"/>
</dbReference>
<evidence type="ECO:0000313" key="5">
    <source>
        <dbReference type="EMBL" id="MFC5826270.1"/>
    </source>
</evidence>
<dbReference type="SUPFAM" id="SSF46894">
    <property type="entry name" value="C-terminal effector domain of the bipartite response regulators"/>
    <property type="match status" value="1"/>
</dbReference>